<sequence length="109" mass="11614">MAANEDFLGLLHDATAQALMNKLKGTPILDENGDETGEVIPPSAADIQAAAKFLKDNNITCAPSQDNKMGELEARLAEKSARRRANRPTGFDLADAEGEAKFSLSKGLN</sequence>
<evidence type="ECO:0000313" key="2">
    <source>
        <dbReference type="EMBL" id="USN16831.1"/>
    </source>
</evidence>
<gene>
    <name evidence="2" type="ORF">BABAYKA_00280</name>
</gene>
<evidence type="ECO:0000313" key="3">
    <source>
        <dbReference type="Proteomes" id="UP001057237"/>
    </source>
</evidence>
<proteinExistence type="predicted"/>
<dbReference type="Pfam" id="PF11123">
    <property type="entry name" value="DNA_Packaging_2"/>
    <property type="match status" value="1"/>
</dbReference>
<evidence type="ECO:0000256" key="1">
    <source>
        <dbReference type="SAM" id="MobiDB-lite"/>
    </source>
</evidence>
<feature type="region of interest" description="Disordered" evidence="1">
    <location>
        <begin position="76"/>
        <end position="109"/>
    </location>
</feature>
<reference evidence="2" key="1">
    <citation type="submission" date="2022-05" db="EMBL/GenBank/DDBJ databases">
        <authorList>
            <person name="Friedrich I."/>
            <person name="Poehlein A."/>
            <person name="Schneider D."/>
            <person name="Hertel R."/>
            <person name="Daniel R."/>
        </authorList>
    </citation>
    <scope>NUCLEOTIDE SEQUENCE</scope>
</reference>
<dbReference type="InterPro" id="IPR024345">
    <property type="entry name" value="DNA_matur_Phage_T7-like"/>
</dbReference>
<dbReference type="Proteomes" id="UP001057237">
    <property type="component" value="Segment"/>
</dbReference>
<protein>
    <recommendedName>
        <fullName evidence="4">Terminase small subunit</fullName>
    </recommendedName>
</protein>
<accession>A0A9E7MU07</accession>
<dbReference type="EMBL" id="ON529868">
    <property type="protein sequence ID" value="USN16831.1"/>
    <property type="molecule type" value="Genomic_DNA"/>
</dbReference>
<keyword evidence="3" id="KW-1185">Reference proteome</keyword>
<evidence type="ECO:0008006" key="4">
    <source>
        <dbReference type="Google" id="ProtNLM"/>
    </source>
</evidence>
<name>A0A9E7MU07_9CAUD</name>
<organism evidence="2 3">
    <name type="scientific">Brevundimonas phage vB_BpoS-Babayka</name>
    <dbReference type="NCBI Taxonomy" id="2948596"/>
    <lineage>
        <taxon>Viruses</taxon>
        <taxon>Duplodnaviria</taxon>
        <taxon>Heunggongvirae</taxon>
        <taxon>Uroviricota</taxon>
        <taxon>Caudoviricetes</taxon>
        <taxon>Autographivirales</taxon>
        <taxon>Autonotataviridae</taxon>
        <taxon>Conareevirus</taxon>
        <taxon>Conareevirus babayka</taxon>
    </lineage>
</organism>